<protein>
    <submittedName>
        <fullName evidence="2">Uncharacterized protein</fullName>
    </submittedName>
</protein>
<evidence type="ECO:0000256" key="1">
    <source>
        <dbReference type="SAM" id="MobiDB-lite"/>
    </source>
</evidence>
<feature type="compositionally biased region" description="Basic and acidic residues" evidence="1">
    <location>
        <begin position="37"/>
        <end position="65"/>
    </location>
</feature>
<dbReference type="EMBL" id="BAAAFZ010000060">
    <property type="protein sequence ID" value="GAA0594746.1"/>
    <property type="molecule type" value="Genomic_DNA"/>
</dbReference>
<feature type="region of interest" description="Disordered" evidence="1">
    <location>
        <begin position="1"/>
        <end position="82"/>
    </location>
</feature>
<evidence type="ECO:0000313" key="3">
    <source>
        <dbReference type="Proteomes" id="UP001501588"/>
    </source>
</evidence>
<name>A0ABP3QS83_9PROT</name>
<sequence length="82" mass="8915">MSTGMARKGTDEGQRPEDGDRHEKARDLAEDALGELAKGREDKADSFIAEAKELDESALEEVVRDLDEDAGSDPKAAEKQPD</sequence>
<gene>
    <name evidence="2" type="ORF">GCM10009416_36250</name>
</gene>
<comment type="caution">
    <text evidence="2">The sequence shown here is derived from an EMBL/GenBank/DDBJ whole genome shotgun (WGS) entry which is preliminary data.</text>
</comment>
<feature type="compositionally biased region" description="Basic and acidic residues" evidence="1">
    <location>
        <begin position="8"/>
        <end position="29"/>
    </location>
</feature>
<keyword evidence="3" id="KW-1185">Reference proteome</keyword>
<evidence type="ECO:0000313" key="2">
    <source>
        <dbReference type="EMBL" id="GAA0594746.1"/>
    </source>
</evidence>
<reference evidence="3" key="1">
    <citation type="journal article" date="2019" name="Int. J. Syst. Evol. Microbiol.">
        <title>The Global Catalogue of Microorganisms (GCM) 10K type strain sequencing project: providing services to taxonomists for standard genome sequencing and annotation.</title>
        <authorList>
            <consortium name="The Broad Institute Genomics Platform"/>
            <consortium name="The Broad Institute Genome Sequencing Center for Infectious Disease"/>
            <person name="Wu L."/>
            <person name="Ma J."/>
        </authorList>
    </citation>
    <scope>NUCLEOTIDE SEQUENCE [LARGE SCALE GENOMIC DNA]</scope>
    <source>
        <strain evidence="3">JCM 9933</strain>
    </source>
</reference>
<proteinExistence type="predicted"/>
<organism evidence="2 3">
    <name type="scientific">Craurococcus roseus</name>
    <dbReference type="NCBI Taxonomy" id="77585"/>
    <lineage>
        <taxon>Bacteria</taxon>
        <taxon>Pseudomonadati</taxon>
        <taxon>Pseudomonadota</taxon>
        <taxon>Alphaproteobacteria</taxon>
        <taxon>Acetobacterales</taxon>
        <taxon>Acetobacteraceae</taxon>
        <taxon>Craurococcus</taxon>
    </lineage>
</organism>
<dbReference type="Proteomes" id="UP001501588">
    <property type="component" value="Unassembled WGS sequence"/>
</dbReference>
<accession>A0ABP3QS83</accession>